<dbReference type="Proteomes" id="UP001288320">
    <property type="component" value="Unassembled WGS sequence"/>
</dbReference>
<evidence type="ECO:0000313" key="1">
    <source>
        <dbReference type="EMBL" id="MDY5140236.1"/>
    </source>
</evidence>
<accession>A0AAW9HLE5</accession>
<evidence type="ECO:0000313" key="2">
    <source>
        <dbReference type="Proteomes" id="UP001288320"/>
    </source>
</evidence>
<proteinExistence type="predicted"/>
<sequence>MTPTPEQIIAATREHFAKQMLDLLFRMGREYDREASAAYESHSEACREAEYAHEHGLSELEYDAWGRSRDAYTHYEHAWGMDHACGKHRIYIREFLDKVPTLAEIGIPDAQPAEDAPMEVSK</sequence>
<reference evidence="1" key="1">
    <citation type="submission" date="2023-10" db="EMBL/GenBank/DDBJ databases">
        <title>Whole Genome based description of the genera Actinobaculum and Actinotignum reveals a complex phylogenetic relationship within the species included in the genus Actinotignum.</title>
        <authorList>
            <person name="Jensen C.S."/>
            <person name="Dargis R."/>
            <person name="Kemp M."/>
            <person name="Christensen J.J."/>
        </authorList>
    </citation>
    <scope>NUCLEOTIDE SEQUENCE</scope>
    <source>
        <strain evidence="1">SLA_B245</strain>
    </source>
</reference>
<protein>
    <submittedName>
        <fullName evidence="1">Uncharacterized protein</fullName>
    </submittedName>
</protein>
<dbReference type="EMBL" id="JAWNFV010000004">
    <property type="protein sequence ID" value="MDY5140236.1"/>
    <property type="molecule type" value="Genomic_DNA"/>
</dbReference>
<organism evidence="1 2">
    <name type="scientific">Actinotignum timonense</name>
    <dbReference type="NCBI Taxonomy" id="1870995"/>
    <lineage>
        <taxon>Bacteria</taxon>
        <taxon>Bacillati</taxon>
        <taxon>Actinomycetota</taxon>
        <taxon>Actinomycetes</taxon>
        <taxon>Actinomycetales</taxon>
        <taxon>Actinomycetaceae</taxon>
        <taxon>Actinotignum</taxon>
    </lineage>
</organism>
<dbReference type="AlphaFoldDB" id="A0AAW9HLE5"/>
<comment type="caution">
    <text evidence="1">The sequence shown here is derived from an EMBL/GenBank/DDBJ whole genome shotgun (WGS) entry which is preliminary data.</text>
</comment>
<name>A0AAW9HLE5_9ACTO</name>
<dbReference type="RefSeq" id="WP_320753016.1">
    <property type="nucleotide sequence ID" value="NZ_JAWNFV010000004.1"/>
</dbReference>
<gene>
    <name evidence="1" type="ORF">R6G74_02735</name>
</gene>